<feature type="transmembrane region" description="Helical" evidence="3">
    <location>
        <begin position="533"/>
        <end position="556"/>
    </location>
</feature>
<keyword evidence="3" id="KW-0472">Membrane</keyword>
<accession>A0A0J9UWI6</accession>
<feature type="transmembrane region" description="Helical" evidence="3">
    <location>
        <begin position="1004"/>
        <end position="1025"/>
    </location>
</feature>
<organism evidence="4 5">
    <name type="scientific">Plasmodium vivax India VII</name>
    <dbReference type="NCBI Taxonomy" id="1077284"/>
    <lineage>
        <taxon>Eukaryota</taxon>
        <taxon>Sar</taxon>
        <taxon>Alveolata</taxon>
        <taxon>Apicomplexa</taxon>
        <taxon>Aconoidasida</taxon>
        <taxon>Haemosporida</taxon>
        <taxon>Plasmodiidae</taxon>
        <taxon>Plasmodium</taxon>
        <taxon>Plasmodium (Plasmodium)</taxon>
    </lineage>
</organism>
<reference evidence="4 5" key="1">
    <citation type="submission" date="2011-08" db="EMBL/GenBank/DDBJ databases">
        <title>The Genome Sequence of Plasmodium vivax India VII.</title>
        <authorList>
            <consortium name="The Broad Institute Genome Sequencing Platform"/>
            <consortium name="The Broad Institute Genome Sequencing Center for Infectious Disease"/>
            <person name="Neafsey D."/>
            <person name="Carlton J."/>
            <person name="Barnwell J."/>
            <person name="Collins W."/>
            <person name="Escalante A."/>
            <person name="Mullikin J."/>
            <person name="Saul A."/>
            <person name="Guigo R."/>
            <person name="Camara F."/>
            <person name="Young S.K."/>
            <person name="Zeng Q."/>
            <person name="Gargeya S."/>
            <person name="Fitzgerald M."/>
            <person name="Haas B."/>
            <person name="Abouelleil A."/>
            <person name="Alvarado L."/>
            <person name="Arachchi H.M."/>
            <person name="Berlin A."/>
            <person name="Brown A."/>
            <person name="Chapman S.B."/>
            <person name="Chen Z."/>
            <person name="Dunbar C."/>
            <person name="Freedman E."/>
            <person name="Gearin G."/>
            <person name="Gellesch M."/>
            <person name="Goldberg J."/>
            <person name="Griggs A."/>
            <person name="Gujja S."/>
            <person name="Heiman D."/>
            <person name="Howarth C."/>
            <person name="Larson L."/>
            <person name="Lui A."/>
            <person name="MacDonald P.J.P."/>
            <person name="Montmayeur A."/>
            <person name="Murphy C."/>
            <person name="Neiman D."/>
            <person name="Pearson M."/>
            <person name="Priest M."/>
            <person name="Roberts A."/>
            <person name="Saif S."/>
            <person name="Shea T."/>
            <person name="Shenoy N."/>
            <person name="Sisk P."/>
            <person name="Stolte C."/>
            <person name="Sykes S."/>
            <person name="Wortman J."/>
            <person name="Nusbaum C."/>
            <person name="Birren B."/>
        </authorList>
    </citation>
    <scope>NUCLEOTIDE SEQUENCE [LARGE SCALE GENOMIC DNA]</scope>
    <source>
        <strain evidence="4 5">India VII</strain>
    </source>
</reference>
<dbReference type="Proteomes" id="UP000053562">
    <property type="component" value="Unassembled WGS sequence"/>
</dbReference>
<evidence type="ECO:0000313" key="5">
    <source>
        <dbReference type="Proteomes" id="UP000053562"/>
    </source>
</evidence>
<feature type="transmembrane region" description="Helical" evidence="3">
    <location>
        <begin position="776"/>
        <end position="795"/>
    </location>
</feature>
<evidence type="ECO:0000256" key="3">
    <source>
        <dbReference type="SAM" id="Phobius"/>
    </source>
</evidence>
<feature type="coiled-coil region" evidence="1">
    <location>
        <begin position="1490"/>
        <end position="1531"/>
    </location>
</feature>
<feature type="transmembrane region" description="Helical" evidence="3">
    <location>
        <begin position="349"/>
        <end position="376"/>
    </location>
</feature>
<feature type="transmembrane region" description="Helical" evidence="3">
    <location>
        <begin position="1299"/>
        <end position="1323"/>
    </location>
</feature>
<feature type="transmembrane region" description="Helical" evidence="3">
    <location>
        <begin position="1255"/>
        <end position="1279"/>
    </location>
</feature>
<evidence type="ECO:0000256" key="1">
    <source>
        <dbReference type="SAM" id="Coils"/>
    </source>
</evidence>
<evidence type="ECO:0000313" key="4">
    <source>
        <dbReference type="EMBL" id="KMZ77883.1"/>
    </source>
</evidence>
<feature type="transmembrane region" description="Helical" evidence="3">
    <location>
        <begin position="427"/>
        <end position="444"/>
    </location>
</feature>
<sequence>MEGKGKQICNEGSLKFLKVYSSILFKYTEEEKDNKSTEVLLLSEKIESERKLIKISTEIILIILFFILIYTSNDLGKIKNLENHIHNNINESKAFSENFYKSISDEIKKANKDFSYEPRRKDYIVFKNLRSKFDLSSWVKNALTERVSQDNFLNSNVLFGKCWRVTMRLYKKDNSMMENIYMYRKLFGVYPDSSFSEGLEDTRNVNSSYFDTKWSYLFSYDKSYKKIGGLYQVICEKDFSKIEERLSQGTSYATDYPYFIPALMLTNYNIASVAIDFLLFNPLLNVLSYNVLKFSFLPNAKTYKEVVTQSASYNRFDVYFIVALAVFMGTFILYVITHLRKLSMVGFRLYVMSYCTSFLLTACFSANLLTFFLFVLSRTLLPKLLVGYEHGKYKVDSMRYQSSEDGIIELLHDMGITLSRIELAKNIFVSNTIITFEVCFFVCVKRYGLLIQKYRNVEHNIRRDFLLPFFIILGIIFGCLGIFSVFSYTLFRIEENVSSSIVRTFIFNVCIIFANFQGVNISSILNEENILPYLYSIPTHFFIVTVSFAFIFFLAIKSFIKRNRKVYNAFMHQYGHKLLKCRTSEKADPKGRSGQLGAAETDGIPLKKNRAQREHPNGEPPNGDPPNDNGTFEITAYSEGEAELEEEGGHDAEDTRNSIEHPRDGVQECDKQASTTDDSSTYSSHDSNEYEVDPDNYGTNRGLNYNDVMSITKGLSKDKVECTKKRTTKKKAFFTIEKMLDLFLNLQNSTVLPFSNREKKRISKEYTTKKKRNDGVVVSLSVYTSFLIFIMLFLINDYKKGRESEKLLHYQMENIGYHPPNAHFSNLTFRYLKNNVNVNIRETFNFQKVENREDLILWLKTCFVSFMDNSSNAMGGGANHYSSTFQWKDIFSVKHERVKINILSRETIQSPSSSLICNYKRQNCYMDVRNESQALQRGLNEIALLINDATEKVEIAFILFDRNDYHNVLVNLLFVFNPSGYIAKKIYFDHLFFNSFNIFHFRGAVINILFLTILFCSFMSMYLYLFKNFSYFYNACVAVVVRHGRDGYQRGSWQRDGYQRGGYQRGGYQRGGYQRGGYQRGGYQRDGCQEGQLNAHPGEQLGTADNANGYIYGSYSPWGYNVDGYAGEYNWNGYTNYPAVGDANWGAYGNNPAVGDANWGAYGNNPAVGDANWGAYGNNATVGDANWGAYGNNATVGDANYGYYATANMPEGAPNYGLGQGHGNNPPNRKTGKTHQIGALLKFKVYLTYLFESNVLNLLILISSFSMVALWLTVCIYINKIEYSADNSGSYFDVYIKLFSFFSKFVNIFYLFLFLVIINMFIFSSNYVKREKLYEALYVNRRQILKCGFLLLLVYLNFFLFHYFFYGIDGFNDLSTSQQPIYSILILLGLVNIDVYLKCNVFYFLFFVLPHLVFIRFLLMYSFLAPVMASYLILLKKGKKKKKKKKIASQKSEDYSSFTLTHLSNEQWKYLNEDIKEFAANETNSILHYFENVKNQIRSKEDVSKTLQNECKGLKERVHELQLDLRKIELQWKFRSKLLSSSKANLDKINNQISMSEEMIVEDKNRMSSLKQYAQQVKLDE</sequence>
<name>A0A0J9UWI6_PLAVI</name>
<gene>
    <name evidence="4" type="ORF">PVIIG_00570</name>
</gene>
<feature type="region of interest" description="Disordered" evidence="2">
    <location>
        <begin position="586"/>
        <end position="701"/>
    </location>
</feature>
<proteinExistence type="predicted"/>
<feature type="transmembrane region" description="Helical" evidence="3">
    <location>
        <begin position="1402"/>
        <end position="1435"/>
    </location>
</feature>
<feature type="transmembrane region" description="Helical" evidence="3">
    <location>
        <begin position="318"/>
        <end position="337"/>
    </location>
</feature>
<feature type="compositionally biased region" description="Low complexity" evidence="2">
    <location>
        <begin position="674"/>
        <end position="685"/>
    </location>
</feature>
<feature type="transmembrane region" description="Helical" evidence="3">
    <location>
        <begin position="52"/>
        <end position="70"/>
    </location>
</feature>
<protein>
    <submittedName>
        <fullName evidence="4">Uncharacterized protein</fullName>
    </submittedName>
</protein>
<evidence type="ECO:0000256" key="2">
    <source>
        <dbReference type="SAM" id="MobiDB-lite"/>
    </source>
</evidence>
<dbReference type="EMBL" id="KQ234376">
    <property type="protein sequence ID" value="KMZ77883.1"/>
    <property type="molecule type" value="Genomic_DNA"/>
</dbReference>
<feature type="compositionally biased region" description="Basic and acidic residues" evidence="2">
    <location>
        <begin position="647"/>
        <end position="671"/>
    </location>
</feature>
<keyword evidence="1" id="KW-0175">Coiled coil</keyword>
<feature type="transmembrane region" description="Helical" evidence="3">
    <location>
        <begin position="465"/>
        <end position="491"/>
    </location>
</feature>
<keyword evidence="3" id="KW-1133">Transmembrane helix</keyword>
<feature type="transmembrane region" description="Helical" evidence="3">
    <location>
        <begin position="1344"/>
        <end position="1365"/>
    </location>
</feature>
<dbReference type="OrthoDB" id="372022at2759"/>
<keyword evidence="3" id="KW-0812">Transmembrane</keyword>